<evidence type="ECO:0000313" key="1">
    <source>
        <dbReference type="EMBL" id="AIF09320.1"/>
    </source>
</evidence>
<proteinExistence type="predicted"/>
<dbReference type="AlphaFoldDB" id="A0A075H290"/>
<reference evidence="1" key="1">
    <citation type="journal article" date="2014" name="Genome Biol. Evol.">
        <title>Pangenome evidence for extensive interdomain horizontal transfer affecting lineage core and shell genes in uncultured planktonic thaumarchaeota and euryarchaeota.</title>
        <authorList>
            <person name="Deschamps P."/>
            <person name="Zivanovic Y."/>
            <person name="Moreira D."/>
            <person name="Rodriguez-Valera F."/>
            <person name="Lopez-Garcia P."/>
        </authorList>
    </citation>
    <scope>NUCLEOTIDE SEQUENCE</scope>
</reference>
<dbReference type="EMBL" id="KF900858">
    <property type="protein sequence ID" value="AIF09320.1"/>
    <property type="molecule type" value="Genomic_DNA"/>
</dbReference>
<organism evidence="1">
    <name type="scientific">uncultured marine group II/III euryarchaeote KM3_35_H09</name>
    <dbReference type="NCBI Taxonomy" id="1456439"/>
    <lineage>
        <taxon>Archaea</taxon>
        <taxon>Methanobacteriati</taxon>
        <taxon>Methanobacteriota</taxon>
        <taxon>environmental samples</taxon>
    </lineage>
</organism>
<protein>
    <submittedName>
        <fullName evidence="1">Uncharacterized protein</fullName>
    </submittedName>
</protein>
<name>A0A075H290_9EURY</name>
<accession>A0A075H290</accession>
<sequence length="139" mass="15423">MDWETGSEGPLLVSARVAHTRGKLLVEQRITNTGPAPLSQLELRLLYDHGELRPHGLDRVAVSQLLPGDSHDEEMWLEPRHEVQDAPLALRVRASDSAGASAECRLELGLFSYYLHGRPYSGPVRGALRVERALSRDAH</sequence>